<dbReference type="STRING" id="4533.J3MZA6"/>
<evidence type="ECO:0000256" key="4">
    <source>
        <dbReference type="ARBA" id="ARBA00023163"/>
    </source>
</evidence>
<keyword evidence="2" id="KW-0805">Transcription regulation</keyword>
<dbReference type="InterPro" id="IPR046347">
    <property type="entry name" value="bZIP_sf"/>
</dbReference>
<reference evidence="9" key="2">
    <citation type="submission" date="2013-04" db="UniProtKB">
        <authorList>
            <consortium name="EnsemblPlants"/>
        </authorList>
    </citation>
    <scope>IDENTIFICATION</scope>
</reference>
<evidence type="ECO:0000256" key="1">
    <source>
        <dbReference type="ARBA" id="ARBA00004123"/>
    </source>
</evidence>
<dbReference type="PANTHER" id="PTHR13690">
    <property type="entry name" value="TRANSCRIPTION FACTOR POSF21-RELATED"/>
    <property type="match status" value="1"/>
</dbReference>
<evidence type="ECO:0000256" key="7">
    <source>
        <dbReference type="SAM" id="MobiDB-lite"/>
    </source>
</evidence>
<keyword evidence="4" id="KW-0804">Transcription</keyword>
<sequence>MEDNPMCRLSLSGSRSGELQPPMVPPCIPSIVDLLSDHDLPSSVSLSPFHPMPVCFNSLRGPGFFHYHVPSPPNPSAGGIDDESHHIRTFSDAPFCSMNSIYLPGSIDIPFTPSLVGFNQGMYGQPPVLAGHKKSQSDSTVGFSQENLQLSLAAPVKMEVTMIQEHQSRGMMVTTPDNLVDSNKGLILRGSPSNGSREQIEQENTPIGRTVNGSMPRHRRTSSMNSSFMTRNLDLRLGAMGNELLDSRPPPSAGAGAGGSLTQGGRRSIGGSDTALVAANVSSGKFSEAETKTIMESEHLSELMLTDPKKVKRILNNRKSAARSKERKLKHKIALERKVQLLQMELTKFYEQLAVLQRECTELLAENNELEIRLQAVRRQAQISQAIYDATAAEGIRFAVLAGLINDPRQVPDVSHLQMSTQMIQQLLQPQPSQTQQNQPQESWKFWGDSL</sequence>
<organism evidence="9">
    <name type="scientific">Oryza brachyantha</name>
    <name type="common">malo sina</name>
    <dbReference type="NCBI Taxonomy" id="4533"/>
    <lineage>
        <taxon>Eukaryota</taxon>
        <taxon>Viridiplantae</taxon>
        <taxon>Streptophyta</taxon>
        <taxon>Embryophyta</taxon>
        <taxon>Tracheophyta</taxon>
        <taxon>Spermatophyta</taxon>
        <taxon>Magnoliopsida</taxon>
        <taxon>Liliopsida</taxon>
        <taxon>Poales</taxon>
        <taxon>Poaceae</taxon>
        <taxon>BOP clade</taxon>
        <taxon>Oryzoideae</taxon>
        <taxon>Oryzeae</taxon>
        <taxon>Oryzinae</taxon>
        <taxon>Oryza</taxon>
    </lineage>
</organism>
<evidence type="ECO:0000313" key="9">
    <source>
        <dbReference type="EnsemblPlants" id="OB09G23350.1"/>
    </source>
</evidence>
<dbReference type="SMART" id="SM00338">
    <property type="entry name" value="BRLZ"/>
    <property type="match status" value="1"/>
</dbReference>
<keyword evidence="10" id="KW-1185">Reference proteome</keyword>
<dbReference type="PROSITE" id="PS50217">
    <property type="entry name" value="BZIP"/>
    <property type="match status" value="1"/>
</dbReference>
<dbReference type="eggNOG" id="ENOG502QRIA">
    <property type="taxonomic scope" value="Eukaryota"/>
</dbReference>
<dbReference type="Gramene" id="OB09G23350.1">
    <property type="protein sequence ID" value="OB09G23350.1"/>
    <property type="gene ID" value="OB09G23350"/>
</dbReference>
<proteinExistence type="predicted"/>
<comment type="subcellular location">
    <subcellularLocation>
        <location evidence="1">Nucleus</location>
    </subcellularLocation>
</comment>
<evidence type="ECO:0000259" key="8">
    <source>
        <dbReference type="PROSITE" id="PS50217"/>
    </source>
</evidence>
<dbReference type="InterPro" id="IPR044759">
    <property type="entry name" value="bZIP_RF2"/>
</dbReference>
<evidence type="ECO:0000256" key="6">
    <source>
        <dbReference type="SAM" id="Coils"/>
    </source>
</evidence>
<keyword evidence="3" id="KW-0238">DNA-binding</keyword>
<dbReference type="OMA" id="YSHIMAS"/>
<evidence type="ECO:0000256" key="3">
    <source>
        <dbReference type="ARBA" id="ARBA00023125"/>
    </source>
</evidence>
<protein>
    <recommendedName>
        <fullName evidence="8">BZIP domain-containing protein</fullName>
    </recommendedName>
</protein>
<dbReference type="GO" id="GO:0003677">
    <property type="term" value="F:DNA binding"/>
    <property type="evidence" value="ECO:0007669"/>
    <property type="project" value="UniProtKB-KW"/>
</dbReference>
<feature type="domain" description="BZIP" evidence="8">
    <location>
        <begin position="307"/>
        <end position="370"/>
    </location>
</feature>
<feature type="coiled-coil region" evidence="6">
    <location>
        <begin position="339"/>
        <end position="380"/>
    </location>
</feature>
<evidence type="ECO:0000313" key="10">
    <source>
        <dbReference type="Proteomes" id="UP000006038"/>
    </source>
</evidence>
<evidence type="ECO:0000256" key="2">
    <source>
        <dbReference type="ARBA" id="ARBA00023015"/>
    </source>
</evidence>
<dbReference type="GO" id="GO:0003700">
    <property type="term" value="F:DNA-binding transcription factor activity"/>
    <property type="evidence" value="ECO:0007669"/>
    <property type="project" value="InterPro"/>
</dbReference>
<dbReference type="SUPFAM" id="SSF57959">
    <property type="entry name" value="Leucine zipper domain"/>
    <property type="match status" value="1"/>
</dbReference>
<accession>J3MZA6</accession>
<evidence type="ECO:0000256" key="5">
    <source>
        <dbReference type="ARBA" id="ARBA00023242"/>
    </source>
</evidence>
<feature type="compositionally biased region" description="Low complexity" evidence="7">
    <location>
        <begin position="8"/>
        <end position="17"/>
    </location>
</feature>
<dbReference type="EnsemblPlants" id="OB09G23350.1">
    <property type="protein sequence ID" value="OB09G23350.1"/>
    <property type="gene ID" value="OB09G23350"/>
</dbReference>
<dbReference type="PANTHER" id="PTHR13690:SF80">
    <property type="entry name" value="BZIP TRANSCRIPTION FACTOR FAMILY PROTEIN-RELATED"/>
    <property type="match status" value="1"/>
</dbReference>
<dbReference type="CDD" id="cd14703">
    <property type="entry name" value="bZIP_plant_RF2"/>
    <property type="match status" value="1"/>
</dbReference>
<keyword evidence="5" id="KW-0539">Nucleus</keyword>
<name>J3MZA6_ORYBR</name>
<dbReference type="AlphaFoldDB" id="J3MZA6"/>
<feature type="region of interest" description="Disordered" evidence="7">
    <location>
        <begin position="1"/>
        <end position="22"/>
    </location>
</feature>
<keyword evidence="6" id="KW-0175">Coiled coil</keyword>
<reference evidence="9" key="1">
    <citation type="journal article" date="2013" name="Nat. Commun.">
        <title>Whole-genome sequencing of Oryza brachyantha reveals mechanisms underlying Oryza genome evolution.</title>
        <authorList>
            <person name="Chen J."/>
            <person name="Huang Q."/>
            <person name="Gao D."/>
            <person name="Wang J."/>
            <person name="Lang Y."/>
            <person name="Liu T."/>
            <person name="Li B."/>
            <person name="Bai Z."/>
            <person name="Luis Goicoechea J."/>
            <person name="Liang C."/>
            <person name="Chen C."/>
            <person name="Zhang W."/>
            <person name="Sun S."/>
            <person name="Liao Y."/>
            <person name="Zhang X."/>
            <person name="Yang L."/>
            <person name="Song C."/>
            <person name="Wang M."/>
            <person name="Shi J."/>
            <person name="Liu G."/>
            <person name="Liu J."/>
            <person name="Zhou H."/>
            <person name="Zhou W."/>
            <person name="Yu Q."/>
            <person name="An N."/>
            <person name="Chen Y."/>
            <person name="Cai Q."/>
            <person name="Wang B."/>
            <person name="Liu B."/>
            <person name="Min J."/>
            <person name="Huang Y."/>
            <person name="Wu H."/>
            <person name="Li Z."/>
            <person name="Zhang Y."/>
            <person name="Yin Y."/>
            <person name="Song W."/>
            <person name="Jiang J."/>
            <person name="Jackson S.A."/>
            <person name="Wing R.A."/>
            <person name="Wang J."/>
            <person name="Chen M."/>
        </authorList>
    </citation>
    <scope>NUCLEOTIDE SEQUENCE [LARGE SCALE GENOMIC DNA]</scope>
    <source>
        <strain evidence="9">cv. IRGC 101232</strain>
    </source>
</reference>
<dbReference type="HOGENOM" id="CLU_026205_4_1_1"/>
<feature type="region of interest" description="Disordered" evidence="7">
    <location>
        <begin position="245"/>
        <end position="269"/>
    </location>
</feature>
<dbReference type="Pfam" id="PF07716">
    <property type="entry name" value="bZIP_2"/>
    <property type="match status" value="1"/>
</dbReference>
<dbReference type="InterPro" id="IPR004827">
    <property type="entry name" value="bZIP"/>
</dbReference>
<dbReference type="Proteomes" id="UP000006038">
    <property type="component" value="Chromosome 9"/>
</dbReference>
<dbReference type="GO" id="GO:0005634">
    <property type="term" value="C:nucleus"/>
    <property type="evidence" value="ECO:0007669"/>
    <property type="project" value="UniProtKB-SubCell"/>
</dbReference>